<sequence>MQKRRRRQSKPGGSDPEEASESSDASGDLHERVSPHNGEASPKRRKGSEASSGASASASGSSSSSSPSDESSDEGVPVPKGFTVSQTGQPPAAQKNHVARVGAQNGSVVNSAQVIKNPRTQQKANYRLKLLAELRGIVETISQLSNQLTGNGAASPMGMAAGSRVDPALAEEVQQDLTFFRDQKRRLKQELDLLDAAERKG</sequence>
<feature type="compositionally biased region" description="Polar residues" evidence="2">
    <location>
        <begin position="104"/>
        <end position="117"/>
    </location>
</feature>
<proteinExistence type="predicted"/>
<accession>G4ZWK8</accession>
<dbReference type="InParanoid" id="G4ZWK8"/>
<organism evidence="3 4">
    <name type="scientific">Phytophthora sojae (strain P6497)</name>
    <name type="common">Soybean stem and root rot agent</name>
    <name type="synonym">Phytophthora megasperma f. sp. glycines</name>
    <dbReference type="NCBI Taxonomy" id="1094619"/>
    <lineage>
        <taxon>Eukaryota</taxon>
        <taxon>Sar</taxon>
        <taxon>Stramenopiles</taxon>
        <taxon>Oomycota</taxon>
        <taxon>Peronosporomycetes</taxon>
        <taxon>Peronosporales</taxon>
        <taxon>Peronosporaceae</taxon>
        <taxon>Phytophthora</taxon>
    </lineage>
</organism>
<name>G4ZWK8_PHYSP</name>
<evidence type="ECO:0000313" key="3">
    <source>
        <dbReference type="EMBL" id="EGZ11682.1"/>
    </source>
</evidence>
<keyword evidence="1" id="KW-0175">Coiled coil</keyword>
<dbReference type="KEGG" id="psoj:PHYSODRAFT_355088"/>
<protein>
    <submittedName>
        <fullName evidence="3">Uncharacterized protein</fullName>
    </submittedName>
</protein>
<dbReference type="EMBL" id="JH159157">
    <property type="protein sequence ID" value="EGZ11682.1"/>
    <property type="molecule type" value="Genomic_DNA"/>
</dbReference>
<dbReference type="Proteomes" id="UP000002640">
    <property type="component" value="Unassembled WGS sequence"/>
</dbReference>
<evidence type="ECO:0000313" key="4">
    <source>
        <dbReference type="Proteomes" id="UP000002640"/>
    </source>
</evidence>
<evidence type="ECO:0000256" key="1">
    <source>
        <dbReference type="SAM" id="Coils"/>
    </source>
</evidence>
<dbReference type="RefSeq" id="XP_009532015.1">
    <property type="nucleotide sequence ID" value="XM_009533720.1"/>
</dbReference>
<reference evidence="3 4" key="1">
    <citation type="journal article" date="2006" name="Science">
        <title>Phytophthora genome sequences uncover evolutionary origins and mechanisms of pathogenesis.</title>
        <authorList>
            <person name="Tyler B.M."/>
            <person name="Tripathy S."/>
            <person name="Zhang X."/>
            <person name="Dehal P."/>
            <person name="Jiang R.H."/>
            <person name="Aerts A."/>
            <person name="Arredondo F.D."/>
            <person name="Baxter L."/>
            <person name="Bensasson D."/>
            <person name="Beynon J.L."/>
            <person name="Chapman J."/>
            <person name="Damasceno C.M."/>
            <person name="Dorrance A.E."/>
            <person name="Dou D."/>
            <person name="Dickerman A.W."/>
            <person name="Dubchak I.L."/>
            <person name="Garbelotto M."/>
            <person name="Gijzen M."/>
            <person name="Gordon S.G."/>
            <person name="Govers F."/>
            <person name="Grunwald N.J."/>
            <person name="Huang W."/>
            <person name="Ivors K.L."/>
            <person name="Jones R.W."/>
            <person name="Kamoun S."/>
            <person name="Krampis K."/>
            <person name="Lamour K.H."/>
            <person name="Lee M.K."/>
            <person name="McDonald W.H."/>
            <person name="Medina M."/>
            <person name="Meijer H.J."/>
            <person name="Nordberg E.K."/>
            <person name="Maclean D.J."/>
            <person name="Ospina-Giraldo M.D."/>
            <person name="Morris P.F."/>
            <person name="Phuntumart V."/>
            <person name="Putnam N.H."/>
            <person name="Rash S."/>
            <person name="Rose J.K."/>
            <person name="Sakihama Y."/>
            <person name="Salamov A.A."/>
            <person name="Savidor A."/>
            <person name="Scheuring C.F."/>
            <person name="Smith B.M."/>
            <person name="Sobral B.W."/>
            <person name="Terry A."/>
            <person name="Torto-Alalibo T.A."/>
            <person name="Win J."/>
            <person name="Xu Z."/>
            <person name="Zhang H."/>
            <person name="Grigoriev I.V."/>
            <person name="Rokhsar D.S."/>
            <person name="Boore J.L."/>
        </authorList>
    </citation>
    <scope>NUCLEOTIDE SEQUENCE [LARGE SCALE GENOMIC DNA]</scope>
    <source>
        <strain evidence="3 4">P6497</strain>
    </source>
</reference>
<dbReference type="AlphaFoldDB" id="G4ZWK8"/>
<dbReference type="SMR" id="G4ZWK8"/>
<gene>
    <name evidence="3" type="ORF">PHYSODRAFT_355088</name>
</gene>
<dbReference type="GeneID" id="20649801"/>
<feature type="coiled-coil region" evidence="1">
    <location>
        <begin position="170"/>
        <end position="200"/>
    </location>
</feature>
<keyword evidence="4" id="KW-1185">Reference proteome</keyword>
<feature type="compositionally biased region" description="Low complexity" evidence="2">
    <location>
        <begin position="49"/>
        <end position="69"/>
    </location>
</feature>
<evidence type="ECO:0000256" key="2">
    <source>
        <dbReference type="SAM" id="MobiDB-lite"/>
    </source>
</evidence>
<feature type="region of interest" description="Disordered" evidence="2">
    <location>
        <begin position="1"/>
        <end position="117"/>
    </location>
</feature>